<evidence type="ECO:0000313" key="1">
    <source>
        <dbReference type="EMBL" id="MEJ8304209.1"/>
    </source>
</evidence>
<name>A0ACC6PCG7_9BACL</name>
<organism evidence="1 2">
    <name type="scientific">Saccharibacillus sacchari</name>
    <dbReference type="NCBI Taxonomy" id="456493"/>
    <lineage>
        <taxon>Bacteria</taxon>
        <taxon>Bacillati</taxon>
        <taxon>Bacillota</taxon>
        <taxon>Bacilli</taxon>
        <taxon>Bacillales</taxon>
        <taxon>Paenibacillaceae</taxon>
        <taxon>Saccharibacillus</taxon>
    </lineage>
</organism>
<keyword evidence="2" id="KW-1185">Reference proteome</keyword>
<sequence>MKPITLKLSGLQSYREAQEVDFTELCETGLFGIFGPTGSGKSTVLDAITLAMYGKVERAYGGTQGIMNHSEDTLFVAFTFELESSAGVRRFRVERRFKRTGEVSVSNTLSRFIEVKPEGDDVVADKLAEVTRAVEERIGLKMDDFTRAVVLPQGKFAEFLSLKGSDRRQMLQRLFHLEQYGDRLIQKLNKRTRDTEGSLRAVEAEQQGLGLASAEAVEAANNQLKEASALAEKQRKTLDTAAAEHNKLSRVREHAGERDRVLATLEELRSRAESVRELQIRAERARASAQLLPTLERFRSAAVRSKELTAGAQRLRIALDEAKSRTDSAVSAEAQAREALTSAEPQLLRRTAELEQGLQLEQELKTLREESERLERGRSEAALRLERARQDADDLRRKLEQANVLRNDLQEKLNACEVRSADRAELEAAGRLADSMASLEDQLPGIRRDLDEAQRQENKAEAELAAGRGQEQICRKELERFADQAHAQSEALTAFDTELSEWLTDLAAEEQRLEHAGLEHARRRMAAELAQALNEGDPCPVCGATHHPLPAGEDPSAAEAAAELEPLRAQQLGARELRLAAARLRQGSEALARRLREELAQTPGASAAAQAEAEHPAPESAQGNPGPPLEAAGASPGSPRASATSLTPQARADEFVRLQAAAQAFERGSAQLEGQARDAERAYGASARGAEAPRIRLDGAVRQRQRAAERVSELEQRLSEAEERWKASFAKLRRDELERQRADIRGRDTQAEELKQRLDKSVPVIRGMEETLKAYAEASAEAERSLVQFTAQAEGRSELLKEKELRLHEVSGGSSVAELLREATTRLQSLRQSAEQTRLDLEAAREAWQLAANASAAAEQAVVSAAEHATAAEASWNEALSSSLFATEQEAESSRMAADEIAEAERRVQVHRERENELSSRLRELETLLEGIQLSEEQWIDCVKRLEEARRLDEEALAGRARAQRDLEDVSARHGRWSELETSRVETSSELDRLTRLQTCFRGNAFVEYVAEEQLIQISRAASNRLRFLTKQRYSLEVDSSGGFVVCDDANGGVRRPVSTLSGGETFLTSLSLALALSAQIQLRGEYPLQFFFLDEGFGTLDPELLDTVITSLEHLHNDRLSVGVISHVQELRARLPRRLVVQPADHAGAGSKVVLEKM</sequence>
<gene>
    <name evidence="1" type="ORF">WKI47_09920</name>
</gene>
<protein>
    <submittedName>
        <fullName evidence="1">SMC family ATPase</fullName>
    </submittedName>
</protein>
<dbReference type="Proteomes" id="UP001380953">
    <property type="component" value="Unassembled WGS sequence"/>
</dbReference>
<proteinExistence type="predicted"/>
<comment type="caution">
    <text evidence="1">The sequence shown here is derived from an EMBL/GenBank/DDBJ whole genome shotgun (WGS) entry which is preliminary data.</text>
</comment>
<accession>A0ACC6PCG7</accession>
<evidence type="ECO:0000313" key="2">
    <source>
        <dbReference type="Proteomes" id="UP001380953"/>
    </source>
</evidence>
<reference evidence="1" key="1">
    <citation type="submission" date="2024-03" db="EMBL/GenBank/DDBJ databases">
        <title>Whole genome sequecning of epiphytes from Marcgravia umbellata leaves.</title>
        <authorList>
            <person name="Kumar G."/>
            <person name="Savka M.A."/>
        </authorList>
    </citation>
    <scope>NUCLEOTIDE SEQUENCE</scope>
    <source>
        <strain evidence="1">RIT_BL5</strain>
    </source>
</reference>
<dbReference type="EMBL" id="JBBKAR010000033">
    <property type="protein sequence ID" value="MEJ8304209.1"/>
    <property type="molecule type" value="Genomic_DNA"/>
</dbReference>